<name>A0A8J7PK02_9BACT</name>
<evidence type="ECO:0000313" key="3">
    <source>
        <dbReference type="Proteomes" id="UP000664277"/>
    </source>
</evidence>
<evidence type="ECO:0000256" key="1">
    <source>
        <dbReference type="SAM" id="MobiDB-lite"/>
    </source>
</evidence>
<reference evidence="2" key="1">
    <citation type="submission" date="2021-02" db="EMBL/GenBank/DDBJ databases">
        <title>Genome-Resolved Metagenomics of a Microbial Community Performing Photosynthetic Biological Nutrient Removal.</title>
        <authorList>
            <person name="Mcdaniel E.A."/>
        </authorList>
    </citation>
    <scope>NUCLEOTIDE SEQUENCE</scope>
    <source>
        <strain evidence="2">UWPOB_OBS1</strain>
    </source>
</reference>
<sequence length="231" mass="23805">MSQTRILNLTKASSSLVVVLRLVLALSALFTLATESAEAQFTKGRREDLPDASGFYMSRRQYQIIDDGPVVRNSAGQVVPAGQSGFGSNVGGGAPLQRAGFQSYSSNLPQYNPSLLPKVNNGVPLQPAATPGGPNSLTAKALNMGKKKSTKSKSGGSGKSSGSKPAGKPSASNQVSAYNTYKGYSPAASANLPLEQSNVGIAEGGSAGSGMNSSTNVRGSVLHWSKRRNGQ</sequence>
<evidence type="ECO:0000313" key="2">
    <source>
        <dbReference type="EMBL" id="MBN8661848.1"/>
    </source>
</evidence>
<protein>
    <submittedName>
        <fullName evidence="2">Uncharacterized protein</fullName>
    </submittedName>
</protein>
<dbReference type="EMBL" id="JAFLCK010000026">
    <property type="protein sequence ID" value="MBN8661848.1"/>
    <property type="molecule type" value="Genomic_DNA"/>
</dbReference>
<feature type="compositionally biased region" description="Polar residues" evidence="1">
    <location>
        <begin position="209"/>
        <end position="218"/>
    </location>
</feature>
<dbReference type="AlphaFoldDB" id="A0A8J7PK02"/>
<gene>
    <name evidence="2" type="ORF">J0M35_15890</name>
</gene>
<feature type="region of interest" description="Disordered" evidence="1">
    <location>
        <begin position="200"/>
        <end position="231"/>
    </location>
</feature>
<dbReference type="Proteomes" id="UP000664277">
    <property type="component" value="Unassembled WGS sequence"/>
</dbReference>
<proteinExistence type="predicted"/>
<organism evidence="2 3">
    <name type="scientific">Candidatus Obscuribacter phosphatis</name>
    <dbReference type="NCBI Taxonomy" id="1906157"/>
    <lineage>
        <taxon>Bacteria</taxon>
        <taxon>Bacillati</taxon>
        <taxon>Candidatus Melainabacteria</taxon>
        <taxon>Candidatus Obscuribacterales</taxon>
        <taxon>Candidatus Obscuribacteraceae</taxon>
        <taxon>Candidatus Obscuribacter</taxon>
    </lineage>
</organism>
<feature type="region of interest" description="Disordered" evidence="1">
    <location>
        <begin position="118"/>
        <end position="174"/>
    </location>
</feature>
<comment type="caution">
    <text evidence="2">The sequence shown here is derived from an EMBL/GenBank/DDBJ whole genome shotgun (WGS) entry which is preliminary data.</text>
</comment>
<accession>A0A8J7PK02</accession>
<feature type="compositionally biased region" description="Low complexity" evidence="1">
    <location>
        <begin position="160"/>
        <end position="172"/>
    </location>
</feature>